<protein>
    <recommendedName>
        <fullName evidence="4">Selenoprotein W-related protein</fullName>
    </recommendedName>
</protein>
<evidence type="ECO:0000313" key="3">
    <source>
        <dbReference type="EMBL" id="CEM52099.1"/>
    </source>
</evidence>
<dbReference type="VEuPathDB" id="CryptoDB:Cvel_11071"/>
<accession>A0A0G4I521</accession>
<dbReference type="SUPFAM" id="SSF52833">
    <property type="entry name" value="Thioredoxin-like"/>
    <property type="match status" value="1"/>
</dbReference>
<dbReference type="PANTHER" id="PTHR36417:SF2">
    <property type="entry name" value="SELENOPROTEIN DOMAIN PROTEIN (AFU_ORTHOLOGUE AFUA_1G05220)"/>
    <property type="match status" value="1"/>
</dbReference>
<reference evidence="3" key="1">
    <citation type="submission" date="2014-11" db="EMBL/GenBank/DDBJ databases">
        <authorList>
            <person name="Otto D Thomas"/>
            <person name="Naeem Raeece"/>
        </authorList>
    </citation>
    <scope>NUCLEOTIDE SEQUENCE</scope>
</reference>
<organism evidence="3">
    <name type="scientific">Chromera velia CCMP2878</name>
    <dbReference type="NCBI Taxonomy" id="1169474"/>
    <lineage>
        <taxon>Eukaryota</taxon>
        <taxon>Sar</taxon>
        <taxon>Alveolata</taxon>
        <taxon>Colpodellida</taxon>
        <taxon>Chromeraceae</taxon>
        <taxon>Chromera</taxon>
    </lineage>
</organism>
<gene>
    <name evidence="3" type="ORF">Cvel_11071</name>
</gene>
<sequence length="126" mass="13663">MLRAAWTAQELLTTFEGSLGEVSLIPNHEKPGGIFDIRLDGKIVFSRKEAGRFPEMKEVKQLVRDIVDPDKSLGHADSPSRKAAKAGAPPPAPAAAEEEDEHIVEQNGKKFKVVCDGDSCTLVPID</sequence>
<evidence type="ECO:0008006" key="4">
    <source>
        <dbReference type="Google" id="ProtNLM"/>
    </source>
</evidence>
<dbReference type="InterPro" id="IPR036249">
    <property type="entry name" value="Thioredoxin-like_sf"/>
</dbReference>
<dbReference type="EMBL" id="CDMZ01005138">
    <property type="protein sequence ID" value="CEM52099.1"/>
    <property type="molecule type" value="Genomic_DNA"/>
</dbReference>
<dbReference type="NCBIfam" id="TIGR02174">
    <property type="entry name" value="CXXU_selWTH"/>
    <property type="match status" value="1"/>
</dbReference>
<name>A0A0G4I521_9ALVE</name>
<dbReference type="Gene3D" id="3.40.30.10">
    <property type="entry name" value="Glutaredoxin"/>
    <property type="match status" value="1"/>
</dbReference>
<feature type="compositionally biased region" description="Basic and acidic residues" evidence="2">
    <location>
        <begin position="68"/>
        <end position="80"/>
    </location>
</feature>
<dbReference type="Pfam" id="PF10262">
    <property type="entry name" value="Rdx"/>
    <property type="match status" value="1"/>
</dbReference>
<dbReference type="InterPro" id="IPR011893">
    <property type="entry name" value="Selenoprotein_Rdx-typ"/>
</dbReference>
<keyword evidence="1" id="KW-0676">Redox-active center</keyword>
<feature type="region of interest" description="Disordered" evidence="2">
    <location>
        <begin position="68"/>
        <end position="103"/>
    </location>
</feature>
<dbReference type="AlphaFoldDB" id="A0A0G4I521"/>
<proteinExistence type="predicted"/>
<evidence type="ECO:0000256" key="1">
    <source>
        <dbReference type="ARBA" id="ARBA00023284"/>
    </source>
</evidence>
<evidence type="ECO:0000256" key="2">
    <source>
        <dbReference type="SAM" id="MobiDB-lite"/>
    </source>
</evidence>
<dbReference type="PANTHER" id="PTHR36417">
    <property type="entry name" value="SELENOPROTEIN DOMAIN PROTEIN (AFU_ORTHOLOGUE AFUA_1G05220)"/>
    <property type="match status" value="1"/>
</dbReference>